<name>A0ABT4K9Z4_9HYPH</name>
<keyword evidence="2" id="KW-1185">Reference proteome</keyword>
<comment type="caution">
    <text evidence="1">The sequence shown here is derived from an EMBL/GenBank/DDBJ whole genome shotgun (WGS) entry which is preliminary data.</text>
</comment>
<accession>A0ABT4K9Z4</accession>
<reference evidence="1" key="1">
    <citation type="submission" date="2022-10" db="EMBL/GenBank/DDBJ databases">
        <title>Whole genome sequencing of three plant growth promoting bacteria isolated from Vachellia tortilis subsp. raddiana in Morocco.</title>
        <authorList>
            <person name="Hnini M."/>
            <person name="Zouagui R."/>
            <person name="Zouagui H."/>
            <person name="Chemao Elfihri M.-W."/>
            <person name="Ibrahimi A."/>
            <person name="Sbabou L."/>
            <person name="Aurag J."/>
        </authorList>
    </citation>
    <scope>NUCLEOTIDE SEQUENCE</scope>
    <source>
        <strain evidence="1">LMR678</strain>
    </source>
</reference>
<evidence type="ECO:0000313" key="2">
    <source>
        <dbReference type="Proteomes" id="UP001079430"/>
    </source>
</evidence>
<proteinExistence type="predicted"/>
<dbReference type="RefSeq" id="WP_269274707.1">
    <property type="nucleotide sequence ID" value="NZ_JAPVOI010000002.1"/>
</dbReference>
<organism evidence="1 2">
    <name type="scientific">Sinorhizobium psoraleae</name>
    <dbReference type="NCBI Taxonomy" id="520838"/>
    <lineage>
        <taxon>Bacteria</taxon>
        <taxon>Pseudomonadati</taxon>
        <taxon>Pseudomonadota</taxon>
        <taxon>Alphaproteobacteria</taxon>
        <taxon>Hyphomicrobiales</taxon>
        <taxon>Rhizobiaceae</taxon>
        <taxon>Sinorhizobium/Ensifer group</taxon>
        <taxon>Sinorhizobium</taxon>
    </lineage>
</organism>
<evidence type="ECO:0000313" key="1">
    <source>
        <dbReference type="EMBL" id="MCZ4088706.1"/>
    </source>
</evidence>
<dbReference type="EMBL" id="JAPVOI010000002">
    <property type="protein sequence ID" value="MCZ4088706.1"/>
    <property type="molecule type" value="Genomic_DNA"/>
</dbReference>
<sequence length="100" mass="11331">MVIAYLWQHDPVLDQRDRQNPPTIGHAELWFSLRDQGRGMNDVPVFAALAKNGEAAFEVKPDWLPRNFTEFAIEDLSVFCILKSAAPLPLVLRLWSVGGR</sequence>
<gene>
    <name evidence="1" type="ORF">O3W52_00895</name>
</gene>
<dbReference type="Proteomes" id="UP001079430">
    <property type="component" value="Unassembled WGS sequence"/>
</dbReference>
<protein>
    <submittedName>
        <fullName evidence="1">Uncharacterized protein</fullName>
    </submittedName>
</protein>